<feature type="region of interest" description="Disordered" evidence="9">
    <location>
        <begin position="1"/>
        <end position="20"/>
    </location>
</feature>
<evidence type="ECO:0000256" key="5">
    <source>
        <dbReference type="ARBA" id="ARBA00023065"/>
    </source>
</evidence>
<proteinExistence type="inferred from homology"/>
<dbReference type="PANTHER" id="PTHR11003:SF111">
    <property type="entry name" value="POTASSIUM CHANNEL DOMAIN-CONTAINING PROTEIN"/>
    <property type="match status" value="1"/>
</dbReference>
<accession>A0A914VY85</accession>
<evidence type="ECO:0000256" key="2">
    <source>
        <dbReference type="ARBA" id="ARBA00022448"/>
    </source>
</evidence>
<feature type="compositionally biased region" description="Acidic residues" evidence="9">
    <location>
        <begin position="1"/>
        <end position="12"/>
    </location>
</feature>
<evidence type="ECO:0000313" key="13">
    <source>
        <dbReference type="WBParaSite" id="PSAMB.scaffold2756size21457.g18988.t1"/>
    </source>
</evidence>
<dbReference type="GO" id="GO:0030322">
    <property type="term" value="P:stabilization of membrane potential"/>
    <property type="evidence" value="ECO:0007669"/>
    <property type="project" value="TreeGrafter"/>
</dbReference>
<dbReference type="Gene3D" id="1.10.287.70">
    <property type="match status" value="1"/>
</dbReference>
<evidence type="ECO:0000313" key="12">
    <source>
        <dbReference type="Proteomes" id="UP000887566"/>
    </source>
</evidence>
<keyword evidence="3 8" id="KW-0812">Transmembrane</keyword>
<keyword evidence="12" id="KW-1185">Reference proteome</keyword>
<dbReference type="WBParaSite" id="PSAMB.scaffold2756size21457.g18988.t1">
    <property type="protein sequence ID" value="PSAMB.scaffold2756size21457.g18988.t1"/>
    <property type="gene ID" value="PSAMB.scaffold2756size21457.g18988"/>
</dbReference>
<name>A0A914VY85_9BILA</name>
<feature type="transmembrane region" description="Helical" evidence="10">
    <location>
        <begin position="99"/>
        <end position="119"/>
    </location>
</feature>
<dbReference type="AlphaFoldDB" id="A0A914VY85"/>
<feature type="domain" description="Potassium channel" evidence="11">
    <location>
        <begin position="96"/>
        <end position="153"/>
    </location>
</feature>
<evidence type="ECO:0000256" key="7">
    <source>
        <dbReference type="ARBA" id="ARBA00023303"/>
    </source>
</evidence>
<dbReference type="GO" id="GO:0015271">
    <property type="term" value="F:outward rectifier potassium channel activity"/>
    <property type="evidence" value="ECO:0007669"/>
    <property type="project" value="TreeGrafter"/>
</dbReference>
<evidence type="ECO:0000256" key="10">
    <source>
        <dbReference type="SAM" id="Phobius"/>
    </source>
</evidence>
<comment type="similarity">
    <text evidence="8">Belongs to the two pore domain potassium channel (TC 1.A.1.8) family.</text>
</comment>
<keyword evidence="2 8" id="KW-0813">Transport</keyword>
<evidence type="ECO:0000256" key="6">
    <source>
        <dbReference type="ARBA" id="ARBA00023136"/>
    </source>
</evidence>
<evidence type="ECO:0000256" key="4">
    <source>
        <dbReference type="ARBA" id="ARBA00022989"/>
    </source>
</evidence>
<keyword evidence="7 8" id="KW-0407">Ion channel</keyword>
<evidence type="ECO:0000256" key="8">
    <source>
        <dbReference type="RuleBase" id="RU003857"/>
    </source>
</evidence>
<organism evidence="12 13">
    <name type="scientific">Plectus sambesii</name>
    <dbReference type="NCBI Taxonomy" id="2011161"/>
    <lineage>
        <taxon>Eukaryota</taxon>
        <taxon>Metazoa</taxon>
        <taxon>Ecdysozoa</taxon>
        <taxon>Nematoda</taxon>
        <taxon>Chromadorea</taxon>
        <taxon>Plectida</taxon>
        <taxon>Plectina</taxon>
        <taxon>Plectoidea</taxon>
        <taxon>Plectidae</taxon>
        <taxon>Plectus</taxon>
    </lineage>
</organism>
<protein>
    <submittedName>
        <fullName evidence="13">Potassium channel domain-containing protein</fullName>
    </submittedName>
</protein>
<dbReference type="InterPro" id="IPR003280">
    <property type="entry name" value="2pore_dom_K_chnl"/>
</dbReference>
<feature type="domain" description="Potassium channel" evidence="11">
    <location>
        <begin position="207"/>
        <end position="279"/>
    </location>
</feature>
<feature type="transmembrane region" description="Helical" evidence="10">
    <location>
        <begin position="125"/>
        <end position="146"/>
    </location>
</feature>
<keyword evidence="6 10" id="KW-0472">Membrane</keyword>
<dbReference type="GO" id="GO:0005886">
    <property type="term" value="C:plasma membrane"/>
    <property type="evidence" value="ECO:0007669"/>
    <property type="project" value="TreeGrafter"/>
</dbReference>
<feature type="transmembrane region" description="Helical" evidence="10">
    <location>
        <begin position="254"/>
        <end position="272"/>
    </location>
</feature>
<dbReference type="InterPro" id="IPR013099">
    <property type="entry name" value="K_chnl_dom"/>
</dbReference>
<evidence type="ECO:0000256" key="3">
    <source>
        <dbReference type="ARBA" id="ARBA00022692"/>
    </source>
</evidence>
<feature type="transmembrane region" description="Helical" evidence="10">
    <location>
        <begin position="196"/>
        <end position="218"/>
    </location>
</feature>
<comment type="subcellular location">
    <subcellularLocation>
        <location evidence="1">Membrane</location>
        <topology evidence="1">Multi-pass membrane protein</topology>
    </subcellularLocation>
</comment>
<keyword evidence="5 8" id="KW-0406">Ion transport</keyword>
<dbReference type="PANTHER" id="PTHR11003">
    <property type="entry name" value="POTASSIUM CHANNEL, SUBFAMILY K"/>
    <property type="match status" value="1"/>
</dbReference>
<dbReference type="SUPFAM" id="SSF81324">
    <property type="entry name" value="Voltage-gated potassium channels"/>
    <property type="match status" value="2"/>
</dbReference>
<dbReference type="GO" id="GO:0022841">
    <property type="term" value="F:potassium ion leak channel activity"/>
    <property type="evidence" value="ECO:0007669"/>
    <property type="project" value="TreeGrafter"/>
</dbReference>
<dbReference type="PRINTS" id="PR01333">
    <property type="entry name" value="2POREKCHANEL"/>
</dbReference>
<sequence length="394" mass="44631">MENSDTETFDDIPAEKDNKVEQFDLNKQQEAIAFDGDELFKLANELSVRHGVNREKLFTVLKEFLNSVKSNKRRRKKEAVEVGSDANSMPPQDEENLRWSFSSSLLFAFTILTTIGYGNVVPSTFAGRLFTIFYALFGIPLFLIALTDLGSFVKSTFSFAYHFLTQFFKKRNKAKVGTVEKEKDEEDSRKSHHLSIIMDFLLIIVVFITYILLGATVLPWWEEDLSTFNAAYYTFISISTIGLGDIVPQNMQFLPLTLLYITIGLWLTTIVIEKISDVFKLVHFAGRRMTNIDNVNIWLGGKKLTVGDVIMTVALRTGVPEHELMMINWDKTINDAADGILPPEQPNKISSLPSLYSSMPVTPQSFRKTTRDFPPIDADEFAISESNSLMDVIV</sequence>
<feature type="transmembrane region" description="Helical" evidence="10">
    <location>
        <begin position="230"/>
        <end position="247"/>
    </location>
</feature>
<keyword evidence="4 10" id="KW-1133">Transmembrane helix</keyword>
<reference evidence="13" key="1">
    <citation type="submission" date="2022-11" db="UniProtKB">
        <authorList>
            <consortium name="WormBaseParasite"/>
        </authorList>
    </citation>
    <scope>IDENTIFICATION</scope>
</reference>
<dbReference type="Pfam" id="PF07885">
    <property type="entry name" value="Ion_trans_2"/>
    <property type="match status" value="2"/>
</dbReference>
<evidence type="ECO:0000259" key="11">
    <source>
        <dbReference type="Pfam" id="PF07885"/>
    </source>
</evidence>
<dbReference type="Proteomes" id="UP000887566">
    <property type="component" value="Unplaced"/>
</dbReference>
<evidence type="ECO:0000256" key="1">
    <source>
        <dbReference type="ARBA" id="ARBA00004141"/>
    </source>
</evidence>
<evidence type="ECO:0000256" key="9">
    <source>
        <dbReference type="SAM" id="MobiDB-lite"/>
    </source>
</evidence>